<evidence type="ECO:0000256" key="4">
    <source>
        <dbReference type="ARBA" id="ARBA00022525"/>
    </source>
</evidence>
<keyword evidence="8" id="KW-1185">Reference proteome</keyword>
<protein>
    <recommendedName>
        <fullName evidence="6">Hydrophobin</fullName>
    </recommendedName>
</protein>
<evidence type="ECO:0000256" key="3">
    <source>
        <dbReference type="ARBA" id="ARBA00022512"/>
    </source>
</evidence>
<feature type="signal peptide" evidence="6">
    <location>
        <begin position="1"/>
        <end position="24"/>
    </location>
</feature>
<keyword evidence="6" id="KW-0732">Signal</keyword>
<evidence type="ECO:0000313" key="8">
    <source>
        <dbReference type="Proteomes" id="UP000310158"/>
    </source>
</evidence>
<keyword evidence="4 6" id="KW-0964">Secreted</keyword>
<comment type="similarity">
    <text evidence="2 6">Belongs to the fungal hydrophobin family.</text>
</comment>
<dbReference type="Proteomes" id="UP000310158">
    <property type="component" value="Unassembled WGS sequence"/>
</dbReference>
<dbReference type="AlphaFoldDB" id="A0A4S4LRM0"/>
<evidence type="ECO:0000256" key="6">
    <source>
        <dbReference type="RuleBase" id="RU365009"/>
    </source>
</evidence>
<name>A0A4S4LRM0_9AGAM</name>
<evidence type="ECO:0000256" key="2">
    <source>
        <dbReference type="ARBA" id="ARBA00010446"/>
    </source>
</evidence>
<proteinExistence type="inferred from homology"/>
<dbReference type="InterPro" id="IPR001338">
    <property type="entry name" value="Class_I_Hydrophobin"/>
</dbReference>
<dbReference type="GO" id="GO:0009277">
    <property type="term" value="C:fungal-type cell wall"/>
    <property type="evidence" value="ECO:0007669"/>
    <property type="project" value="InterPro"/>
</dbReference>
<organism evidence="7 8">
    <name type="scientific">Bondarzewia mesenterica</name>
    <dbReference type="NCBI Taxonomy" id="1095465"/>
    <lineage>
        <taxon>Eukaryota</taxon>
        <taxon>Fungi</taxon>
        <taxon>Dikarya</taxon>
        <taxon>Basidiomycota</taxon>
        <taxon>Agaricomycotina</taxon>
        <taxon>Agaricomycetes</taxon>
        <taxon>Russulales</taxon>
        <taxon>Bondarzewiaceae</taxon>
        <taxon>Bondarzewia</taxon>
    </lineage>
</organism>
<evidence type="ECO:0000313" key="7">
    <source>
        <dbReference type="EMBL" id="THH14201.1"/>
    </source>
</evidence>
<feature type="chain" id="PRO_5020952908" description="Hydrophobin" evidence="6">
    <location>
        <begin position="25"/>
        <end position="128"/>
    </location>
</feature>
<evidence type="ECO:0000256" key="1">
    <source>
        <dbReference type="ARBA" id="ARBA00004191"/>
    </source>
</evidence>
<dbReference type="SMART" id="SM00075">
    <property type="entry name" value="HYDRO"/>
    <property type="match status" value="1"/>
</dbReference>
<gene>
    <name evidence="7" type="ORF">EW146_g6112</name>
</gene>
<evidence type="ECO:0000256" key="5">
    <source>
        <dbReference type="ARBA" id="ARBA00023157"/>
    </source>
</evidence>
<comment type="subcellular location">
    <subcellularLocation>
        <location evidence="1 6">Secreted</location>
        <location evidence="1 6">Cell wall</location>
    </subcellularLocation>
</comment>
<sequence>MLAKYSFALLASLATLGFAAAAAAGNPTTTIPSIPKTTVTPPASQCNTAPVQCCNSTTTAGAPAAAEILSLIGVVVQDLDIVVGLTCNPITIVGVGSGGSCSASPVCCDDNNFGGLISINCSPVDLSL</sequence>
<reference evidence="7 8" key="1">
    <citation type="submission" date="2019-02" db="EMBL/GenBank/DDBJ databases">
        <title>Genome sequencing of the rare red list fungi Bondarzewia mesenterica.</title>
        <authorList>
            <person name="Buettner E."/>
            <person name="Kellner H."/>
        </authorList>
    </citation>
    <scope>NUCLEOTIDE SEQUENCE [LARGE SCALE GENOMIC DNA]</scope>
    <source>
        <strain evidence="7 8">DSM 108281</strain>
    </source>
</reference>
<keyword evidence="3 6" id="KW-0134">Cell wall</keyword>
<keyword evidence="5 6" id="KW-1015">Disulfide bond</keyword>
<dbReference type="EMBL" id="SGPL01000294">
    <property type="protein sequence ID" value="THH14201.1"/>
    <property type="molecule type" value="Genomic_DNA"/>
</dbReference>
<dbReference type="Pfam" id="PF01185">
    <property type="entry name" value="Hydrophobin"/>
    <property type="match status" value="1"/>
</dbReference>
<accession>A0A4S4LRM0</accession>
<dbReference type="OrthoDB" id="4225815at2759"/>
<dbReference type="GO" id="GO:0005199">
    <property type="term" value="F:structural constituent of cell wall"/>
    <property type="evidence" value="ECO:0007669"/>
    <property type="project" value="InterPro"/>
</dbReference>
<dbReference type="CDD" id="cd23507">
    <property type="entry name" value="hydrophobin_I"/>
    <property type="match status" value="1"/>
</dbReference>
<comment type="caution">
    <text evidence="7">The sequence shown here is derived from an EMBL/GenBank/DDBJ whole genome shotgun (WGS) entry which is preliminary data.</text>
</comment>